<keyword evidence="2" id="KW-1185">Reference proteome</keyword>
<protein>
    <recommendedName>
        <fullName evidence="3">Outer membrane protein beta-barrel domain-containing protein</fullName>
    </recommendedName>
</protein>
<evidence type="ECO:0000313" key="2">
    <source>
        <dbReference type="Proteomes" id="UP001055955"/>
    </source>
</evidence>
<dbReference type="Proteomes" id="UP001055955">
    <property type="component" value="Chromosome"/>
</dbReference>
<organism evidence="1 2">
    <name type="scientific">Candidatus Comchoanobacter bicostacola</name>
    <dbReference type="NCBI Taxonomy" id="2919598"/>
    <lineage>
        <taxon>Bacteria</taxon>
        <taxon>Pseudomonadati</taxon>
        <taxon>Pseudomonadota</taxon>
        <taxon>Gammaproteobacteria</taxon>
        <taxon>Candidatus Comchoanobacterales</taxon>
        <taxon>Candidatus Comchoanobacteraceae</taxon>
        <taxon>Candidatus Comchoanobacter</taxon>
    </lineage>
</organism>
<evidence type="ECO:0000313" key="1">
    <source>
        <dbReference type="EMBL" id="UTC24597.1"/>
    </source>
</evidence>
<accession>A0ABY5DLE6</accession>
<evidence type="ECO:0008006" key="3">
    <source>
        <dbReference type="Google" id="ProtNLM"/>
    </source>
</evidence>
<dbReference type="RefSeq" id="WP_258568381.1">
    <property type="nucleotide sequence ID" value="NZ_CP092900.1"/>
</dbReference>
<reference evidence="1 2" key="1">
    <citation type="journal article" date="2022" name="Nat. Microbiol.">
        <title>The microbiome of a bacterivorous marine choanoflagellate contains a resource-demanding obligate bacterial associate.</title>
        <authorList>
            <person name="Needham D.M."/>
            <person name="Poirier C."/>
            <person name="Bachy C."/>
            <person name="George E.E."/>
            <person name="Wilken S."/>
            <person name="Yung C.C.M."/>
            <person name="Limardo A.J."/>
            <person name="Morando M."/>
            <person name="Sudek L."/>
            <person name="Malmstrom R.R."/>
            <person name="Keeling P.J."/>
            <person name="Santoro A.E."/>
            <person name="Worden A.Z."/>
        </authorList>
    </citation>
    <scope>NUCLEOTIDE SEQUENCE [LARGE SCALE GENOMIC DNA]</scope>
    <source>
        <strain evidence="1 2">Comchoano-1</strain>
    </source>
</reference>
<gene>
    <name evidence="1" type="ORF">MMH89_00250</name>
</gene>
<dbReference type="EMBL" id="CP092900">
    <property type="protein sequence ID" value="UTC24597.1"/>
    <property type="molecule type" value="Genomic_DNA"/>
</dbReference>
<sequence>MIYWNKRTLLGIIFLTSLCTLPQAKRFDITHFNAGGYLRNGTLITKLDAYPDLYFQNAGVELQFKASSKFKLRGLVETNIGDKITYGHNYGTAKIETSTNNTDPALNIVNNTPTKHIECADGYDIEISNVNPELTINLKTDSRKIETKETLNYGLGVEYSIAQQDNNEVSLGAMYRFSETELIETSCSTLKTYDAHLLFLYSRATISNTPYGIKAAVEAGASVLGSLSRKDTATVNIEQAYYALISIMF</sequence>
<name>A0ABY5DLE6_9GAMM</name>
<proteinExistence type="predicted"/>